<organism evidence="1 2">
    <name type="scientific">Thermophilibacter provencensis</name>
    <dbReference type="NCBI Taxonomy" id="1852386"/>
    <lineage>
        <taxon>Bacteria</taxon>
        <taxon>Bacillati</taxon>
        <taxon>Actinomycetota</taxon>
        <taxon>Coriobacteriia</taxon>
        <taxon>Coriobacteriales</taxon>
        <taxon>Atopobiaceae</taxon>
        <taxon>Thermophilibacter</taxon>
    </lineage>
</organism>
<protein>
    <submittedName>
        <fullName evidence="1">Uncharacterized protein</fullName>
    </submittedName>
</protein>
<dbReference type="AlphaFoldDB" id="A0A921GDM4"/>
<proteinExistence type="predicted"/>
<comment type="caution">
    <text evidence="1">The sequence shown here is derived from an EMBL/GenBank/DDBJ whole genome shotgun (WGS) entry which is preliminary data.</text>
</comment>
<reference evidence="1" key="1">
    <citation type="journal article" date="2021" name="PeerJ">
        <title>Extensive microbial diversity within the chicken gut microbiome revealed by metagenomics and culture.</title>
        <authorList>
            <person name="Gilroy R."/>
            <person name="Ravi A."/>
            <person name="Getino M."/>
            <person name="Pursley I."/>
            <person name="Horton D.L."/>
            <person name="Alikhan N.F."/>
            <person name="Baker D."/>
            <person name="Gharbi K."/>
            <person name="Hall N."/>
            <person name="Watson M."/>
            <person name="Adriaenssens E.M."/>
            <person name="Foster-Nyarko E."/>
            <person name="Jarju S."/>
            <person name="Secka A."/>
            <person name="Antonio M."/>
            <person name="Oren A."/>
            <person name="Chaudhuri R.R."/>
            <person name="La Ragione R."/>
            <person name="Hildebrand F."/>
            <person name="Pallen M.J."/>
        </authorList>
    </citation>
    <scope>NUCLEOTIDE SEQUENCE</scope>
    <source>
        <strain evidence="1">CHK124-7917</strain>
    </source>
</reference>
<dbReference type="Proteomes" id="UP000697330">
    <property type="component" value="Unassembled WGS sequence"/>
</dbReference>
<evidence type="ECO:0000313" key="1">
    <source>
        <dbReference type="EMBL" id="HJF44412.1"/>
    </source>
</evidence>
<evidence type="ECO:0000313" key="2">
    <source>
        <dbReference type="Proteomes" id="UP000697330"/>
    </source>
</evidence>
<reference evidence="1" key="2">
    <citation type="submission" date="2021-09" db="EMBL/GenBank/DDBJ databases">
        <authorList>
            <person name="Gilroy R."/>
        </authorList>
    </citation>
    <scope>NUCLEOTIDE SEQUENCE</scope>
    <source>
        <strain evidence="1">CHK124-7917</strain>
    </source>
</reference>
<accession>A0A921GDM4</accession>
<sequence length="172" mass="17489">EDEVYDLVLAKVAVASGAVELDAGDITDTRPDNELCGFVTGVVEQIDTTGLFSQYDAEFTTWFEGIQNILDEDTAGNLANQISAIQEELDETVAVAKGGTGATTASQALTNLGAAAASHTHAMSDVSGTLPVSQGGTGATSAYAALQALGIKMGTSAAASTGTPNTIYIQLL</sequence>
<name>A0A921GDM4_9ACTN</name>
<feature type="non-terminal residue" evidence="1">
    <location>
        <position position="1"/>
    </location>
</feature>
<dbReference type="EMBL" id="DYWQ01000016">
    <property type="protein sequence ID" value="HJF44412.1"/>
    <property type="molecule type" value="Genomic_DNA"/>
</dbReference>
<gene>
    <name evidence="1" type="ORF">K8U72_01295</name>
</gene>